<evidence type="ECO:0000256" key="1">
    <source>
        <dbReference type="SAM" id="MobiDB-lite"/>
    </source>
</evidence>
<dbReference type="Proteomes" id="UP000250572">
    <property type="component" value="Unassembled WGS sequence"/>
</dbReference>
<keyword evidence="3" id="KW-1185">Reference proteome</keyword>
<organism evidence="2 3">
    <name type="scientific">Gambusia affinis</name>
    <name type="common">Western mosquitofish</name>
    <name type="synonym">Heterandria affinis</name>
    <dbReference type="NCBI Taxonomy" id="33528"/>
    <lineage>
        <taxon>Eukaryota</taxon>
        <taxon>Metazoa</taxon>
        <taxon>Chordata</taxon>
        <taxon>Craniata</taxon>
        <taxon>Vertebrata</taxon>
        <taxon>Euteleostomi</taxon>
        <taxon>Actinopterygii</taxon>
        <taxon>Neopterygii</taxon>
        <taxon>Teleostei</taxon>
        <taxon>Neoteleostei</taxon>
        <taxon>Acanthomorphata</taxon>
        <taxon>Ovalentaria</taxon>
        <taxon>Atherinomorphae</taxon>
        <taxon>Cyprinodontiformes</taxon>
        <taxon>Poeciliidae</taxon>
        <taxon>Poeciliinae</taxon>
        <taxon>Gambusia</taxon>
    </lineage>
</organism>
<proteinExistence type="predicted"/>
<gene>
    <name evidence="2" type="ORF">CCH79_00000664</name>
</gene>
<reference evidence="2 3" key="1">
    <citation type="journal article" date="2018" name="G3 (Bethesda)">
        <title>A High-Quality Reference Genome for the Invasive Mosquitofish Gambusia affinis Using a Chicago Library.</title>
        <authorList>
            <person name="Hoffberg S.L."/>
            <person name="Troendle N.J."/>
            <person name="Glenn T.C."/>
            <person name="Mahmud O."/>
            <person name="Louha S."/>
            <person name="Chalopin D."/>
            <person name="Bennetzen J.L."/>
            <person name="Mauricio R."/>
        </authorList>
    </citation>
    <scope>NUCLEOTIDE SEQUENCE [LARGE SCALE GENOMIC DNA]</scope>
    <source>
        <strain evidence="2">NE01/NJP1002.9</strain>
        <tissue evidence="2">Muscle</tissue>
    </source>
</reference>
<dbReference type="AlphaFoldDB" id="A0A315VWQ0"/>
<protein>
    <submittedName>
        <fullName evidence="2">Uncharacterized protein</fullName>
    </submittedName>
</protein>
<feature type="compositionally biased region" description="Acidic residues" evidence="1">
    <location>
        <begin position="41"/>
        <end position="51"/>
    </location>
</feature>
<evidence type="ECO:0000313" key="2">
    <source>
        <dbReference type="EMBL" id="PWA26865.1"/>
    </source>
</evidence>
<dbReference type="EMBL" id="NHOQ01001156">
    <property type="protein sequence ID" value="PWA26865.1"/>
    <property type="molecule type" value="Genomic_DNA"/>
</dbReference>
<comment type="caution">
    <text evidence="2">The sequence shown here is derived from an EMBL/GenBank/DDBJ whole genome shotgun (WGS) entry which is preliminary data.</text>
</comment>
<evidence type="ECO:0000313" key="3">
    <source>
        <dbReference type="Proteomes" id="UP000250572"/>
    </source>
</evidence>
<accession>A0A315VWQ0</accession>
<feature type="region of interest" description="Disordered" evidence="1">
    <location>
        <begin position="33"/>
        <end position="59"/>
    </location>
</feature>
<sequence>MSLPAAPRYPPLRLRYSENNASALLRKFKHLPRTFKKTPEREEDEEEEEEVNTTPFHSEAAGHTLWESSLVQRVQSAMPKLGFLITHVTQSWLSGGGGGLLREGYAVTFPAGDSSAALRVDQRGGRKLIAPCGKQSAASWHLSD</sequence>
<name>A0A315VWQ0_GAMAF</name>